<keyword evidence="2" id="KW-0472">Membrane</keyword>
<evidence type="ECO:0000256" key="2">
    <source>
        <dbReference type="SAM" id="Phobius"/>
    </source>
</evidence>
<dbReference type="AlphaFoldDB" id="A0A090MA33"/>
<evidence type="ECO:0000256" key="1">
    <source>
        <dbReference type="SAM" id="MobiDB-lite"/>
    </source>
</evidence>
<dbReference type="PANTHER" id="PTHR37013:SF3">
    <property type="entry name" value="INTEGRAL MEMBRANE PROTEIN (AFU_ORTHOLOGUE AFUA_1G05950)"/>
    <property type="match status" value="1"/>
</dbReference>
<feature type="domain" description="DUF7703" evidence="3">
    <location>
        <begin position="64"/>
        <end position="298"/>
    </location>
</feature>
<name>A0A090MA33_9HYPO</name>
<dbReference type="EMBL" id="CBMG010003596">
    <property type="protein sequence ID" value="CEG03964.1"/>
    <property type="molecule type" value="Genomic_DNA"/>
</dbReference>
<accession>A0A090MA33</accession>
<feature type="transmembrane region" description="Helical" evidence="2">
    <location>
        <begin position="159"/>
        <end position="183"/>
    </location>
</feature>
<comment type="caution">
    <text evidence="4">The sequence shown here is derived from an EMBL/GenBank/DDBJ whole genome shotgun (WGS) entry which is preliminary data.</text>
</comment>
<sequence length="399" mass="44930">MSVGVRALTKCNPSQGASFIPRRSLLFSYCSAIFTDLRSTMLSLSRGIEGAKRADGGPMYNGESVLVIVCATLALCNAAELIVLIFMTFKRREGLYFWSILLASFGVLPYCVGWLIVYFDLTHDYVGMIIDSIGWVLLVSGQSMVLYSRLHLVVTDARILRGVLIMIISDGIVWHTSITVLLFGSSYSPHESRHGFNAVFNVLEKVQMTFFCVQELTISGLYIWKTIEFLRTAFGNTRRILWQLFVINMIICLMDFSLLAIEYKNFYVWQQGLKVVTYSIKLKLEFAVLGELVDFIRHHGETQSGSHRDYRNTGAFVELSAVCKGDNKDSSNRIDPPHRKDNQTNTVIVASKPMPDDTTSDAIRVVTSVDVESLSAYPRDNHSTDELYDHSMAKSTESR</sequence>
<evidence type="ECO:0000313" key="4">
    <source>
        <dbReference type="EMBL" id="CEG03964.1"/>
    </source>
</evidence>
<feature type="transmembrane region" description="Helical" evidence="2">
    <location>
        <begin position="240"/>
        <end position="261"/>
    </location>
</feature>
<gene>
    <name evidence="4" type="ORF">BN851_0147910</name>
</gene>
<keyword evidence="2" id="KW-1133">Transmembrane helix</keyword>
<feature type="transmembrane region" description="Helical" evidence="2">
    <location>
        <begin position="125"/>
        <end position="147"/>
    </location>
</feature>
<feature type="region of interest" description="Disordered" evidence="1">
    <location>
        <begin position="374"/>
        <end position="399"/>
    </location>
</feature>
<keyword evidence="2" id="KW-0812">Transmembrane</keyword>
<dbReference type="InterPro" id="IPR056120">
    <property type="entry name" value="DUF7703"/>
</dbReference>
<evidence type="ECO:0000259" key="3">
    <source>
        <dbReference type="Pfam" id="PF24802"/>
    </source>
</evidence>
<proteinExistence type="predicted"/>
<reference evidence="4" key="1">
    <citation type="submission" date="2013-05" db="EMBL/GenBank/DDBJ databases">
        <title>Draft genome sequences of six wheat associated Fusarium spp. isolates.</title>
        <authorList>
            <person name="Moolhuijzen P.M."/>
            <person name="Manners J.M."/>
            <person name="Wilcox S."/>
            <person name="Bellgard M.I."/>
            <person name="Gardiner D.M."/>
        </authorList>
    </citation>
    <scope>NUCLEOTIDE SEQUENCE</scope>
    <source>
        <strain evidence="4">CS5907</strain>
    </source>
</reference>
<dbReference type="PANTHER" id="PTHR37013">
    <property type="entry name" value="INTEGRAL MEMBRANE PROTEIN (AFU_ORTHOLOGUE AFUA_1G05950)-RELATED"/>
    <property type="match status" value="1"/>
</dbReference>
<feature type="compositionally biased region" description="Basic and acidic residues" evidence="1">
    <location>
        <begin position="379"/>
        <end position="399"/>
    </location>
</feature>
<dbReference type="Pfam" id="PF24802">
    <property type="entry name" value="DUF7703"/>
    <property type="match status" value="1"/>
</dbReference>
<feature type="transmembrane region" description="Helical" evidence="2">
    <location>
        <begin position="65"/>
        <end position="89"/>
    </location>
</feature>
<organism evidence="4">
    <name type="scientific">Fusarium acuminatum CS5907</name>
    <dbReference type="NCBI Taxonomy" id="1318461"/>
    <lineage>
        <taxon>Eukaryota</taxon>
        <taxon>Fungi</taxon>
        <taxon>Dikarya</taxon>
        <taxon>Ascomycota</taxon>
        <taxon>Pezizomycotina</taxon>
        <taxon>Sordariomycetes</taxon>
        <taxon>Hypocreomycetidae</taxon>
        <taxon>Hypocreales</taxon>
        <taxon>Nectriaceae</taxon>
        <taxon>Fusarium</taxon>
        <taxon>Fusarium tricinctum species complex</taxon>
    </lineage>
</organism>
<feature type="transmembrane region" description="Helical" evidence="2">
    <location>
        <begin position="96"/>
        <end position="119"/>
    </location>
</feature>
<protein>
    <submittedName>
        <fullName evidence="4">WGS project CBMG000000000 data, contig CS5907-c003624</fullName>
    </submittedName>
</protein>